<feature type="non-terminal residue" evidence="1">
    <location>
        <position position="1"/>
    </location>
</feature>
<organism evidence="1">
    <name type="scientific">Arion vulgaris</name>
    <dbReference type="NCBI Taxonomy" id="1028688"/>
    <lineage>
        <taxon>Eukaryota</taxon>
        <taxon>Metazoa</taxon>
        <taxon>Spiralia</taxon>
        <taxon>Lophotrochozoa</taxon>
        <taxon>Mollusca</taxon>
        <taxon>Gastropoda</taxon>
        <taxon>Heterobranchia</taxon>
        <taxon>Euthyneura</taxon>
        <taxon>Panpulmonata</taxon>
        <taxon>Eupulmonata</taxon>
        <taxon>Stylommatophora</taxon>
        <taxon>Helicina</taxon>
        <taxon>Arionoidea</taxon>
        <taxon>Arionidae</taxon>
        <taxon>Arion</taxon>
    </lineage>
</organism>
<dbReference type="EMBL" id="HACG01044403">
    <property type="protein sequence ID" value="CEK91268.1"/>
    <property type="molecule type" value="Transcribed_RNA"/>
</dbReference>
<evidence type="ECO:0000313" key="1">
    <source>
        <dbReference type="EMBL" id="CEK91268.1"/>
    </source>
</evidence>
<gene>
    <name evidence="1" type="primary">ORF181877</name>
</gene>
<name>A0A0B7BE44_9EUPU</name>
<protein>
    <submittedName>
        <fullName evidence="1">Uncharacterized protein</fullName>
    </submittedName>
</protein>
<reference evidence="1" key="1">
    <citation type="submission" date="2014-12" db="EMBL/GenBank/DDBJ databases">
        <title>Insight into the proteome of Arion vulgaris.</title>
        <authorList>
            <person name="Aradska J."/>
            <person name="Bulat T."/>
            <person name="Smidak R."/>
            <person name="Sarate P."/>
            <person name="Gangsoo J."/>
            <person name="Sialana F."/>
            <person name="Bilban M."/>
            <person name="Lubec G."/>
        </authorList>
    </citation>
    <scope>NUCLEOTIDE SEQUENCE</scope>
    <source>
        <tissue evidence="1">Skin</tissue>
    </source>
</reference>
<dbReference type="AlphaFoldDB" id="A0A0B7BE44"/>
<feature type="non-terminal residue" evidence="1">
    <location>
        <position position="383"/>
    </location>
</feature>
<accession>A0A0B7BE44</accession>
<sequence>PQNRLQGYARRNSRGKVGGNYGYFPFHDHPPRQRARSGFPSVMAPEDQTPVSMVGHGSNDGRILPPFGPCVSVYGYKERQIDTYESTSGEMSEDPGFLQVRSCMPETECHDNPGYEGHDLNHRKLREEQHFQQIWDNMYPVKNDVDMIVSESDKVCTLPNFLLDSPYEADVDFQESINLVSAVDRSCDESDILHNFICIAEDASHDSENIVSVVDEPNTPQYVPCVVEEQFPDRQNQQLFVCATSKEQDVGQQTPGVPVVGDHDYVECDIVISTISSEEVQNVKPTSQSPPFVKPLHDYGQRVRHVSSAGFKRSALLKETHLLQPHGTVRAESRSKNATSASSRITNAGFQKLNNANAKVKRRGNNKILRVNSKKCKHTWEDS</sequence>
<proteinExistence type="predicted"/>